<dbReference type="InterPro" id="IPR000326">
    <property type="entry name" value="PAP2/HPO"/>
</dbReference>
<evidence type="ECO:0000313" key="10">
    <source>
        <dbReference type="Proteomes" id="UP001595816"/>
    </source>
</evidence>
<dbReference type="SMART" id="SM00014">
    <property type="entry name" value="acidPPc"/>
    <property type="match status" value="1"/>
</dbReference>
<evidence type="ECO:0000256" key="2">
    <source>
        <dbReference type="ARBA" id="ARBA00022475"/>
    </source>
</evidence>
<evidence type="ECO:0000256" key="6">
    <source>
        <dbReference type="ARBA" id="ARBA00023136"/>
    </source>
</evidence>
<proteinExistence type="predicted"/>
<evidence type="ECO:0000256" key="7">
    <source>
        <dbReference type="SAM" id="Phobius"/>
    </source>
</evidence>
<feature type="transmembrane region" description="Helical" evidence="7">
    <location>
        <begin position="127"/>
        <end position="144"/>
    </location>
</feature>
<keyword evidence="6 7" id="KW-0472">Membrane</keyword>
<protein>
    <submittedName>
        <fullName evidence="9">Phosphatase PAP2 family protein</fullName>
    </submittedName>
</protein>
<dbReference type="PANTHER" id="PTHR14969:SF62">
    <property type="entry name" value="DECAPRENYLPHOSPHORYL-5-PHOSPHORIBOSE PHOSPHATASE RV3807C-RELATED"/>
    <property type="match status" value="1"/>
</dbReference>
<dbReference type="RefSeq" id="WP_253762410.1">
    <property type="nucleotide sequence ID" value="NZ_JAMZDZ010000001.1"/>
</dbReference>
<gene>
    <name evidence="9" type="ORF">ACFOZ4_30280</name>
</gene>
<dbReference type="SUPFAM" id="SSF48317">
    <property type="entry name" value="Acid phosphatase/Vanadium-dependent haloperoxidase"/>
    <property type="match status" value="1"/>
</dbReference>
<name>A0ABV8LX77_9ACTN</name>
<organism evidence="9 10">
    <name type="scientific">Hamadaea flava</name>
    <dbReference type="NCBI Taxonomy" id="1742688"/>
    <lineage>
        <taxon>Bacteria</taxon>
        <taxon>Bacillati</taxon>
        <taxon>Actinomycetota</taxon>
        <taxon>Actinomycetes</taxon>
        <taxon>Micromonosporales</taxon>
        <taxon>Micromonosporaceae</taxon>
        <taxon>Hamadaea</taxon>
    </lineage>
</organism>
<feature type="domain" description="Phosphatidic acid phosphatase type 2/haloperoxidase" evidence="8">
    <location>
        <begin position="60"/>
        <end position="165"/>
    </location>
</feature>
<dbReference type="PANTHER" id="PTHR14969">
    <property type="entry name" value="SPHINGOSINE-1-PHOSPHATE PHOSPHOHYDROLASE"/>
    <property type="match status" value="1"/>
</dbReference>
<keyword evidence="10" id="KW-1185">Reference proteome</keyword>
<evidence type="ECO:0000256" key="3">
    <source>
        <dbReference type="ARBA" id="ARBA00022692"/>
    </source>
</evidence>
<comment type="caution">
    <text evidence="9">The sequence shown here is derived from an EMBL/GenBank/DDBJ whole genome shotgun (WGS) entry which is preliminary data.</text>
</comment>
<dbReference type="Proteomes" id="UP001595816">
    <property type="component" value="Unassembled WGS sequence"/>
</dbReference>
<evidence type="ECO:0000256" key="1">
    <source>
        <dbReference type="ARBA" id="ARBA00004651"/>
    </source>
</evidence>
<keyword evidence="3 7" id="KW-0812">Transmembrane</keyword>
<keyword evidence="5 7" id="KW-1133">Transmembrane helix</keyword>
<evidence type="ECO:0000256" key="4">
    <source>
        <dbReference type="ARBA" id="ARBA00022801"/>
    </source>
</evidence>
<evidence type="ECO:0000256" key="5">
    <source>
        <dbReference type="ARBA" id="ARBA00022989"/>
    </source>
</evidence>
<accession>A0ABV8LX77</accession>
<dbReference type="EMBL" id="JBHSAY010000019">
    <property type="protein sequence ID" value="MFC4134919.1"/>
    <property type="molecule type" value="Genomic_DNA"/>
</dbReference>
<comment type="subcellular location">
    <subcellularLocation>
        <location evidence="1">Cell membrane</location>
        <topology evidence="1">Multi-pass membrane protein</topology>
    </subcellularLocation>
</comment>
<dbReference type="InterPro" id="IPR036938">
    <property type="entry name" value="PAP2/HPO_sf"/>
</dbReference>
<feature type="transmembrane region" description="Helical" evidence="7">
    <location>
        <begin position="55"/>
        <end position="80"/>
    </location>
</feature>
<feature type="transmembrane region" description="Helical" evidence="7">
    <location>
        <begin position="23"/>
        <end position="43"/>
    </location>
</feature>
<keyword evidence="2" id="KW-1003">Cell membrane</keyword>
<dbReference type="Pfam" id="PF01569">
    <property type="entry name" value="PAP2"/>
    <property type="match status" value="1"/>
</dbReference>
<evidence type="ECO:0000313" key="9">
    <source>
        <dbReference type="EMBL" id="MFC4134919.1"/>
    </source>
</evidence>
<dbReference type="Gene3D" id="1.20.144.10">
    <property type="entry name" value="Phosphatidic acid phosphatase type 2/haloperoxidase"/>
    <property type="match status" value="1"/>
</dbReference>
<reference evidence="10" key="1">
    <citation type="journal article" date="2019" name="Int. J. Syst. Evol. Microbiol.">
        <title>The Global Catalogue of Microorganisms (GCM) 10K type strain sequencing project: providing services to taxonomists for standard genome sequencing and annotation.</title>
        <authorList>
            <consortium name="The Broad Institute Genomics Platform"/>
            <consortium name="The Broad Institute Genome Sequencing Center for Infectious Disease"/>
            <person name="Wu L."/>
            <person name="Ma J."/>
        </authorList>
    </citation>
    <scope>NUCLEOTIDE SEQUENCE [LARGE SCALE GENOMIC DNA]</scope>
    <source>
        <strain evidence="10">CGMCC 4.7289</strain>
    </source>
</reference>
<sequence length="196" mass="20870">MDTTWLYAINRLARATGWAHPLVLGYADFGVALFAAFLVVGWWMARRRGSAQQMAAVWCAGLAVLAAVAINQPLVALAARPRPYTAHPDLLILAHRSTDWSFPSDHATMAGAAAAGLWFASRRLGQITAVAALFMAFSRVYIGAHYPGDVLAGLAVGAATAIIVYALAHRRLTRLAALVARTRLRPLVAGRLAVAG</sequence>
<feature type="transmembrane region" description="Helical" evidence="7">
    <location>
        <begin position="150"/>
        <end position="168"/>
    </location>
</feature>
<keyword evidence="4" id="KW-0378">Hydrolase</keyword>
<evidence type="ECO:0000259" key="8">
    <source>
        <dbReference type="SMART" id="SM00014"/>
    </source>
</evidence>